<reference evidence="1 2" key="1">
    <citation type="submission" date="2020-05" db="EMBL/GenBank/DDBJ databases">
        <title>Complete closed genome sequence of Defluviicoccus vanus.</title>
        <authorList>
            <person name="Bessarab I."/>
            <person name="Arumugam K."/>
            <person name="Maszenan A.M."/>
            <person name="Seviour R.J."/>
            <person name="Williams R.B."/>
        </authorList>
    </citation>
    <scope>NUCLEOTIDE SEQUENCE [LARGE SCALE GENOMIC DNA]</scope>
    <source>
        <strain evidence="1 2">Ben 114</strain>
    </source>
</reference>
<protein>
    <submittedName>
        <fullName evidence="1">Trypsin-like peptidase domain-containing protein</fullName>
    </submittedName>
</protein>
<name>A0A7H1MZN6_9PROT</name>
<dbReference type="AlphaFoldDB" id="A0A7H1MZN6"/>
<gene>
    <name evidence="1" type="ORF">HQ394_05580</name>
</gene>
<dbReference type="RefSeq" id="WP_190262432.1">
    <property type="nucleotide sequence ID" value="NZ_CP053923.1"/>
</dbReference>
<dbReference type="KEGG" id="dvn:HQ394_05580"/>
<dbReference type="InterPro" id="IPR009003">
    <property type="entry name" value="Peptidase_S1_PA"/>
</dbReference>
<proteinExistence type="predicted"/>
<evidence type="ECO:0000313" key="2">
    <source>
        <dbReference type="Proteomes" id="UP000516369"/>
    </source>
</evidence>
<accession>A0A7H1MZN6</accession>
<dbReference type="Pfam" id="PF13365">
    <property type="entry name" value="Trypsin_2"/>
    <property type="match status" value="1"/>
</dbReference>
<dbReference type="SUPFAM" id="SSF50494">
    <property type="entry name" value="Trypsin-like serine proteases"/>
    <property type="match status" value="1"/>
</dbReference>
<sequence>MAHGIGARIEIPAADAPPNYHFEVKDLPALARDWAVIHLQEPLPVRPIPLGSLAPGVGASVMRAGYSQDRPHLLSIHRDCAVVDRVPEQPLLLTSCDATRGDSGSPLLQGEGNQVALVGITAAVADDGRHGASIVIDVAAFAAIRTR</sequence>
<keyword evidence="2" id="KW-1185">Reference proteome</keyword>
<dbReference type="Proteomes" id="UP000516369">
    <property type="component" value="Chromosome"/>
</dbReference>
<dbReference type="Gene3D" id="2.40.10.10">
    <property type="entry name" value="Trypsin-like serine proteases"/>
    <property type="match status" value="2"/>
</dbReference>
<organism evidence="1 2">
    <name type="scientific">Defluviicoccus vanus</name>
    <dbReference type="NCBI Taxonomy" id="111831"/>
    <lineage>
        <taxon>Bacteria</taxon>
        <taxon>Pseudomonadati</taxon>
        <taxon>Pseudomonadota</taxon>
        <taxon>Alphaproteobacteria</taxon>
        <taxon>Rhodospirillales</taxon>
        <taxon>Rhodospirillaceae</taxon>
        <taxon>Defluviicoccus</taxon>
    </lineage>
</organism>
<dbReference type="EMBL" id="CP053923">
    <property type="protein sequence ID" value="QNT68922.1"/>
    <property type="molecule type" value="Genomic_DNA"/>
</dbReference>
<dbReference type="InterPro" id="IPR043504">
    <property type="entry name" value="Peptidase_S1_PA_chymotrypsin"/>
</dbReference>
<evidence type="ECO:0000313" key="1">
    <source>
        <dbReference type="EMBL" id="QNT68922.1"/>
    </source>
</evidence>